<dbReference type="PANTHER" id="PTHR43727:SF2">
    <property type="entry name" value="GROUP IV DECARBOXYLASE"/>
    <property type="match status" value="1"/>
</dbReference>
<organism evidence="7 8">
    <name type="scientific">Candidatus Scatomorpha merdipullorum</name>
    <dbReference type="NCBI Taxonomy" id="2840927"/>
    <lineage>
        <taxon>Bacteria</taxon>
        <taxon>Bacillati</taxon>
        <taxon>Bacillota</taxon>
        <taxon>Clostridia</taxon>
        <taxon>Eubacteriales</taxon>
        <taxon>Candidatus Scatomorpha</taxon>
    </lineage>
</organism>
<evidence type="ECO:0000256" key="2">
    <source>
        <dbReference type="ARBA" id="ARBA00022793"/>
    </source>
</evidence>
<dbReference type="Gene3D" id="2.40.37.10">
    <property type="entry name" value="Lyase, Ornithine Decarboxylase, Chain A, domain 1"/>
    <property type="match status" value="1"/>
</dbReference>
<dbReference type="Pfam" id="PF02784">
    <property type="entry name" value="Orn_Arg_deC_N"/>
    <property type="match status" value="1"/>
</dbReference>
<dbReference type="InterPro" id="IPR002986">
    <property type="entry name" value="DAP_deCOOHase_LysA"/>
</dbReference>
<dbReference type="Proteomes" id="UP000824001">
    <property type="component" value="Unassembled WGS sequence"/>
</dbReference>
<dbReference type="InterPro" id="IPR029066">
    <property type="entry name" value="PLP-binding_barrel"/>
</dbReference>
<keyword evidence="3 5" id="KW-0663">Pyridoxal phosphate</keyword>
<evidence type="ECO:0000259" key="6">
    <source>
        <dbReference type="Pfam" id="PF02784"/>
    </source>
</evidence>
<dbReference type="SUPFAM" id="SSF51419">
    <property type="entry name" value="PLP-binding barrel"/>
    <property type="match status" value="1"/>
</dbReference>
<gene>
    <name evidence="7" type="ORF">IAC18_06445</name>
</gene>
<keyword evidence="4" id="KW-0456">Lyase</keyword>
<protein>
    <submittedName>
        <fullName evidence="7">Alanine racemase</fullName>
    </submittedName>
</protein>
<feature type="domain" description="Orn/DAP/Arg decarboxylase 2 N-terminal" evidence="6">
    <location>
        <begin position="17"/>
        <end position="255"/>
    </location>
</feature>
<dbReference type="EMBL" id="DVJK01000179">
    <property type="protein sequence ID" value="HIS67187.1"/>
    <property type="molecule type" value="Genomic_DNA"/>
</dbReference>
<dbReference type="InterPro" id="IPR022644">
    <property type="entry name" value="De-COase2_N"/>
</dbReference>
<dbReference type="PRINTS" id="PR01181">
    <property type="entry name" value="DAPDCRBXLASE"/>
</dbReference>
<feature type="active site" description="Proton donor" evidence="5">
    <location>
        <position position="338"/>
    </location>
</feature>
<evidence type="ECO:0000256" key="5">
    <source>
        <dbReference type="PIRSR" id="PIRSR600183-50"/>
    </source>
</evidence>
<sequence>MKYVQKNAPCYLYEEKLIKERCRALLDAMPEADFLYSVKANPFAPVLKTVAAQGFGADAASANEVLLAQRAGIPDEKIYYSAPGKTSRDIQKAWGKCTIIADSLSELDRLERCAAAKNERIAVGVRVNPNFSMGGAAAVPGKFGIDEEQLITANLCFQHLKITGIHVHLCSQILDADMLCEYYRSCYLLAERMNKLNGVEIRFINFGSGIGTVYDSAAEKPLALEKLGQALRELRAKNKGGLQARFILETGRFVVCSAGTYYTRIVDRKISCGKTYLVVQNAMNGFFRPAVAELLRQNVGKFPSSGQEPLYTCGGQSEFRIPGRDGNYETVDIVGNLCTALDVMARDITLPHADIGDILAVSNAGSYGCTLTPLSFSGQEQPKEFLWTEGE</sequence>
<reference evidence="7" key="1">
    <citation type="submission" date="2020-10" db="EMBL/GenBank/DDBJ databases">
        <authorList>
            <person name="Gilroy R."/>
        </authorList>
    </citation>
    <scope>NUCLEOTIDE SEQUENCE</scope>
    <source>
        <strain evidence="7">ChiHjej10B9-9673</strain>
    </source>
</reference>
<dbReference type="PRINTS" id="PR01179">
    <property type="entry name" value="ODADCRBXLASE"/>
</dbReference>
<evidence type="ECO:0000256" key="3">
    <source>
        <dbReference type="ARBA" id="ARBA00022898"/>
    </source>
</evidence>
<dbReference type="GO" id="GO:0008836">
    <property type="term" value="F:diaminopimelate decarboxylase activity"/>
    <property type="evidence" value="ECO:0007669"/>
    <property type="project" value="InterPro"/>
</dbReference>
<dbReference type="Gene3D" id="3.20.20.10">
    <property type="entry name" value="Alanine racemase"/>
    <property type="match status" value="1"/>
</dbReference>
<dbReference type="SUPFAM" id="SSF50621">
    <property type="entry name" value="Alanine racemase C-terminal domain-like"/>
    <property type="match status" value="1"/>
</dbReference>
<dbReference type="AlphaFoldDB" id="A0A9D1FDP3"/>
<dbReference type="InterPro" id="IPR000183">
    <property type="entry name" value="Orn/DAP/Arg_de-COase"/>
</dbReference>
<reference evidence="7" key="2">
    <citation type="journal article" date="2021" name="PeerJ">
        <title>Extensive microbial diversity within the chicken gut microbiome revealed by metagenomics and culture.</title>
        <authorList>
            <person name="Gilroy R."/>
            <person name="Ravi A."/>
            <person name="Getino M."/>
            <person name="Pursley I."/>
            <person name="Horton D.L."/>
            <person name="Alikhan N.F."/>
            <person name="Baker D."/>
            <person name="Gharbi K."/>
            <person name="Hall N."/>
            <person name="Watson M."/>
            <person name="Adriaenssens E.M."/>
            <person name="Foster-Nyarko E."/>
            <person name="Jarju S."/>
            <person name="Secka A."/>
            <person name="Antonio M."/>
            <person name="Oren A."/>
            <person name="Chaudhuri R.R."/>
            <person name="La Ragione R."/>
            <person name="Hildebrand F."/>
            <person name="Pallen M.J."/>
        </authorList>
    </citation>
    <scope>NUCLEOTIDE SEQUENCE</scope>
    <source>
        <strain evidence="7">ChiHjej10B9-9673</strain>
    </source>
</reference>
<evidence type="ECO:0000313" key="7">
    <source>
        <dbReference type="EMBL" id="HIS67187.1"/>
    </source>
</evidence>
<dbReference type="GO" id="GO:0009089">
    <property type="term" value="P:lysine biosynthetic process via diaminopimelate"/>
    <property type="evidence" value="ECO:0007669"/>
    <property type="project" value="InterPro"/>
</dbReference>
<dbReference type="InterPro" id="IPR009006">
    <property type="entry name" value="Ala_racemase/Decarboxylase_C"/>
</dbReference>
<comment type="cofactor">
    <cofactor evidence="1 5">
        <name>pyridoxal 5'-phosphate</name>
        <dbReference type="ChEBI" id="CHEBI:597326"/>
    </cofactor>
</comment>
<name>A0A9D1FDP3_9FIRM</name>
<accession>A0A9D1FDP3</accession>
<dbReference type="PANTHER" id="PTHR43727">
    <property type="entry name" value="DIAMINOPIMELATE DECARBOXYLASE"/>
    <property type="match status" value="1"/>
</dbReference>
<evidence type="ECO:0000256" key="1">
    <source>
        <dbReference type="ARBA" id="ARBA00001933"/>
    </source>
</evidence>
<evidence type="ECO:0000256" key="4">
    <source>
        <dbReference type="ARBA" id="ARBA00023239"/>
    </source>
</evidence>
<comment type="caution">
    <text evidence="7">The sequence shown here is derived from an EMBL/GenBank/DDBJ whole genome shotgun (WGS) entry which is preliminary data.</text>
</comment>
<proteinExistence type="predicted"/>
<feature type="modified residue" description="N6-(pyridoxal phosphate)lysine" evidence="5">
    <location>
        <position position="39"/>
    </location>
</feature>
<evidence type="ECO:0000313" key="8">
    <source>
        <dbReference type="Proteomes" id="UP000824001"/>
    </source>
</evidence>
<keyword evidence="2" id="KW-0210">Decarboxylase</keyword>